<evidence type="ECO:0000256" key="3">
    <source>
        <dbReference type="ARBA" id="ARBA00023002"/>
    </source>
</evidence>
<accession>A0AAW0VIY3</accession>
<dbReference type="PRINTS" id="PR00081">
    <property type="entry name" value="GDHRDH"/>
</dbReference>
<dbReference type="Pfam" id="PF00106">
    <property type="entry name" value="adh_short"/>
    <property type="match status" value="1"/>
</dbReference>
<dbReference type="InterPro" id="IPR002347">
    <property type="entry name" value="SDR_fam"/>
</dbReference>
<keyword evidence="3" id="KW-0560">Oxidoreductase</keyword>
<dbReference type="PANTHER" id="PTHR24320:SF282">
    <property type="entry name" value="WW DOMAIN-CONTAINING OXIDOREDUCTASE"/>
    <property type="match status" value="1"/>
</dbReference>
<keyword evidence="2" id="KW-0521">NADP</keyword>
<evidence type="ECO:0000256" key="1">
    <source>
        <dbReference type="ARBA" id="ARBA00006484"/>
    </source>
</evidence>
<comment type="caution">
    <text evidence="5">The sequence shown here is derived from an EMBL/GenBank/DDBJ whole genome shotgun (WGS) entry which is preliminary data.</text>
</comment>
<evidence type="ECO:0000313" key="6">
    <source>
        <dbReference type="Proteomes" id="UP000230249"/>
    </source>
</evidence>
<sequence length="335" mass="37569">MPSRSKFYDPSKGKYFNPKVDRRVAIVTGGNSGIGWYTVLHLYLHGYIVYIAGRTESKVLKAIEDIKKEANKRIDAYSKEEQEERHLGSLTYIYFDCLDLSTVAACAKNFAKKEEKLDLLINNAGLMGVPYEETKDGYEIQYQVNFVAPFLFTLELLPNLKAAVTNGTPRVIMLSSIGHRASYKYFDPTNKVNCTPNFMYTWVRYGIAKVAEIHFAKKLAELYPNILSFAVHPGVIIGTELYNHWKNLPVIGGFYKGSLNVVGRVAGVGLEEGSLATLRAAFDPELENENGAYLETGGVIAKPTSVATTKDNIERTWEYNVEELRKKGFLTAFEA</sequence>
<evidence type="ECO:0000256" key="2">
    <source>
        <dbReference type="ARBA" id="ARBA00022857"/>
    </source>
</evidence>
<keyword evidence="6" id="KW-1185">Reference proteome</keyword>
<evidence type="ECO:0000313" key="5">
    <source>
        <dbReference type="EMBL" id="KAK8441842.1"/>
    </source>
</evidence>
<evidence type="ECO:0000256" key="4">
    <source>
        <dbReference type="SAM" id="Coils"/>
    </source>
</evidence>
<organism evidence="5 6">
    <name type="scientific">Candidozyma auris</name>
    <name type="common">Yeast</name>
    <name type="synonym">Candida auris</name>
    <dbReference type="NCBI Taxonomy" id="498019"/>
    <lineage>
        <taxon>Eukaryota</taxon>
        <taxon>Fungi</taxon>
        <taxon>Dikarya</taxon>
        <taxon>Ascomycota</taxon>
        <taxon>Saccharomycotina</taxon>
        <taxon>Pichiomycetes</taxon>
        <taxon>Metschnikowiaceae</taxon>
        <taxon>Candidozyma</taxon>
    </lineage>
</organism>
<reference evidence="5 6" key="2">
    <citation type="journal article" date="2018" name="Nat. Commun.">
        <title>Genomic insights into multidrug-resistance, mating and virulence in Candida auris and related emerging species.</title>
        <authorList>
            <person name="Munoz J.F."/>
            <person name="Gade L."/>
            <person name="Chow N.A."/>
            <person name="Loparev V.N."/>
            <person name="Juieng P."/>
            <person name="Berkow E.L."/>
            <person name="Farrer R.A."/>
            <person name="Litvintseva A.P."/>
            <person name="Cuomo C.A."/>
        </authorList>
    </citation>
    <scope>GENOME REANNOTATION</scope>
    <source>
        <strain evidence="5 6">B8441</strain>
    </source>
</reference>
<evidence type="ECO:0008006" key="7">
    <source>
        <dbReference type="Google" id="ProtNLM"/>
    </source>
</evidence>
<dbReference type="Proteomes" id="UP000230249">
    <property type="component" value="Unassembled WGS sequence"/>
</dbReference>
<name>A0AAW0VIY3_CANAR</name>
<dbReference type="InterPro" id="IPR036291">
    <property type="entry name" value="NAD(P)-bd_dom_sf"/>
</dbReference>
<keyword evidence="4" id="KW-0175">Coiled coil</keyword>
<proteinExistence type="inferred from homology"/>
<gene>
    <name evidence="5" type="ORF">B9J08_00158</name>
</gene>
<dbReference type="AlphaFoldDB" id="A0AAW0VIY3"/>
<feature type="coiled-coil region" evidence="4">
    <location>
        <begin position="60"/>
        <end position="87"/>
    </location>
</feature>
<comment type="similarity">
    <text evidence="1">Belongs to the short-chain dehydrogenases/reductases (SDR) family.</text>
</comment>
<dbReference type="Gene3D" id="3.40.50.720">
    <property type="entry name" value="NAD(P)-binding Rossmann-like Domain"/>
    <property type="match status" value="1"/>
</dbReference>
<dbReference type="PANTHER" id="PTHR24320">
    <property type="entry name" value="RETINOL DEHYDROGENASE"/>
    <property type="match status" value="1"/>
</dbReference>
<dbReference type="GO" id="GO:0016491">
    <property type="term" value="F:oxidoreductase activity"/>
    <property type="evidence" value="ECO:0007669"/>
    <property type="project" value="UniProtKB-KW"/>
</dbReference>
<reference evidence="5 6" key="1">
    <citation type="journal article" date="2017" name="Clin. Infect. Dis.">
        <title>Simultaneous emergence of multidrug-resistant Candida auris on 3 continents confirmed by whole-genome sequencing and epidemiological analyses.</title>
        <authorList>
            <person name="Lockhart S.R."/>
            <person name="Etienne K.A."/>
            <person name="Vallabhaneni S."/>
            <person name="Farooqi J."/>
            <person name="Chowdhary A."/>
            <person name="Govender N.P."/>
            <person name="Colombo A.L."/>
            <person name="Calvo B."/>
            <person name="Cuomo C.A."/>
            <person name="Desjardins C.A."/>
            <person name="Berkow E.L."/>
            <person name="Castanheira M."/>
            <person name="Magobo R.E."/>
            <person name="Jabeen K."/>
            <person name="Asghar R.J."/>
            <person name="Meis J.F."/>
            <person name="Jackson B."/>
            <person name="Chiller T."/>
            <person name="Litvintseva A.P."/>
        </authorList>
    </citation>
    <scope>NUCLEOTIDE SEQUENCE [LARGE SCALE GENOMIC DNA]</scope>
    <source>
        <strain evidence="5 6">B8441</strain>
    </source>
</reference>
<protein>
    <recommendedName>
        <fullName evidence="7">NAD(P)-binding protein</fullName>
    </recommendedName>
</protein>
<dbReference type="SUPFAM" id="SSF51735">
    <property type="entry name" value="NAD(P)-binding Rossmann-fold domains"/>
    <property type="match status" value="1"/>
</dbReference>
<dbReference type="EMBL" id="PEKT03000001">
    <property type="protein sequence ID" value="KAK8441842.1"/>
    <property type="molecule type" value="Genomic_DNA"/>
</dbReference>